<dbReference type="Proteomes" id="UP000009046">
    <property type="component" value="Unassembled WGS sequence"/>
</dbReference>
<comment type="similarity">
    <text evidence="2 11">Belongs to the sodium:solute symporter (SSF) (TC 2.A.21) family.</text>
</comment>
<dbReference type="GO" id="GO:0006814">
    <property type="term" value="P:sodium ion transport"/>
    <property type="evidence" value="ECO:0007669"/>
    <property type="project" value="UniProtKB-KW"/>
</dbReference>
<feature type="transmembrane region" description="Helical" evidence="13">
    <location>
        <begin position="127"/>
        <end position="146"/>
    </location>
</feature>
<dbReference type="CTD" id="8231126"/>
<feature type="transmembrane region" description="Helical" evidence="13">
    <location>
        <begin position="158"/>
        <end position="180"/>
    </location>
</feature>
<dbReference type="Pfam" id="PF00474">
    <property type="entry name" value="SSF"/>
    <property type="match status" value="1"/>
</dbReference>
<feature type="transmembrane region" description="Helical" evidence="13">
    <location>
        <begin position="528"/>
        <end position="549"/>
    </location>
</feature>
<evidence type="ECO:0000256" key="3">
    <source>
        <dbReference type="ARBA" id="ARBA00022448"/>
    </source>
</evidence>
<name>E0VBP8_PEDHC</name>
<evidence type="ECO:0000256" key="6">
    <source>
        <dbReference type="ARBA" id="ARBA00022989"/>
    </source>
</evidence>
<evidence type="ECO:0000256" key="10">
    <source>
        <dbReference type="ARBA" id="ARBA00023201"/>
    </source>
</evidence>
<reference evidence="15" key="3">
    <citation type="submission" date="2021-02" db="UniProtKB">
        <authorList>
            <consortium name="EnsemblMetazoa"/>
        </authorList>
    </citation>
    <scope>IDENTIFICATION</scope>
    <source>
        <strain evidence="15">USDA</strain>
    </source>
</reference>
<evidence type="ECO:0000256" key="2">
    <source>
        <dbReference type="ARBA" id="ARBA00006434"/>
    </source>
</evidence>
<evidence type="ECO:0000256" key="13">
    <source>
        <dbReference type="SAM" id="Phobius"/>
    </source>
</evidence>
<evidence type="ECO:0000256" key="9">
    <source>
        <dbReference type="ARBA" id="ARBA00023136"/>
    </source>
</evidence>
<keyword evidence="9 13" id="KW-0472">Membrane</keyword>
<dbReference type="OMA" id="MVPVANW"/>
<dbReference type="RefSeq" id="XP_002423542.1">
    <property type="nucleotide sequence ID" value="XM_002423497.1"/>
</dbReference>
<dbReference type="GeneID" id="8231126"/>
<dbReference type="EMBL" id="AAZO01000777">
    <property type="status" value="NOT_ANNOTATED_CDS"/>
    <property type="molecule type" value="Genomic_DNA"/>
</dbReference>
<keyword evidence="3" id="KW-0813">Transport</keyword>
<evidence type="ECO:0000256" key="12">
    <source>
        <dbReference type="SAM" id="MobiDB-lite"/>
    </source>
</evidence>
<reference evidence="14" key="1">
    <citation type="submission" date="2007-04" db="EMBL/GenBank/DDBJ databases">
        <title>Annotation of Pediculus humanus corporis strain USDA.</title>
        <authorList>
            <person name="Kirkness E."/>
            <person name="Hannick L."/>
            <person name="Hass B."/>
            <person name="Bruggner R."/>
            <person name="Lawson D."/>
            <person name="Bidwell S."/>
            <person name="Joardar V."/>
            <person name="Caler E."/>
            <person name="Walenz B."/>
            <person name="Inman J."/>
            <person name="Schobel S."/>
            <person name="Galinsky K."/>
            <person name="Amedeo P."/>
            <person name="Strausberg R."/>
        </authorList>
    </citation>
    <scope>NUCLEOTIDE SEQUENCE</scope>
    <source>
        <strain evidence="14">USDA</strain>
    </source>
</reference>
<dbReference type="HOGENOM" id="CLU_018808_11_1_1"/>
<dbReference type="STRING" id="121224.E0VBP8"/>
<evidence type="ECO:0000313" key="15">
    <source>
        <dbReference type="EnsemblMetazoa" id="PHUM066570-PA"/>
    </source>
</evidence>
<dbReference type="InterPro" id="IPR051163">
    <property type="entry name" value="Sodium:Solute_Symporter_SSF"/>
</dbReference>
<accession>E0VBP8</accession>
<feature type="transmembrane region" description="Helical" evidence="13">
    <location>
        <begin position="415"/>
        <end position="434"/>
    </location>
</feature>
<keyword evidence="8" id="KW-0406">Ion transport</keyword>
<keyword evidence="6 13" id="KW-1133">Transmembrane helix</keyword>
<dbReference type="InterPro" id="IPR001734">
    <property type="entry name" value="Na/solute_symporter"/>
</dbReference>
<reference evidence="14" key="2">
    <citation type="submission" date="2007-04" db="EMBL/GenBank/DDBJ databases">
        <title>The genome of the human body louse.</title>
        <authorList>
            <consortium name="The Human Body Louse Genome Consortium"/>
            <person name="Kirkness E."/>
            <person name="Walenz B."/>
            <person name="Hass B."/>
            <person name="Bruggner R."/>
            <person name="Strausberg R."/>
        </authorList>
    </citation>
    <scope>NUCLEOTIDE SEQUENCE</scope>
    <source>
        <strain evidence="14">USDA</strain>
    </source>
</reference>
<dbReference type="VEuPathDB" id="VectorBase:PHUM066570"/>
<evidence type="ECO:0000256" key="7">
    <source>
        <dbReference type="ARBA" id="ARBA00023053"/>
    </source>
</evidence>
<dbReference type="GO" id="GO:0015293">
    <property type="term" value="F:symporter activity"/>
    <property type="evidence" value="ECO:0007669"/>
    <property type="project" value="TreeGrafter"/>
</dbReference>
<dbReference type="PROSITE" id="PS50283">
    <property type="entry name" value="NA_SOLUT_SYMP_3"/>
    <property type="match status" value="1"/>
</dbReference>
<evidence type="ECO:0000256" key="8">
    <source>
        <dbReference type="ARBA" id="ARBA00023065"/>
    </source>
</evidence>
<dbReference type="CDD" id="cd11492">
    <property type="entry name" value="SLC5sbd_NIS-SMVT"/>
    <property type="match status" value="1"/>
</dbReference>
<dbReference type="InParanoid" id="E0VBP8"/>
<dbReference type="EnsemblMetazoa" id="PHUM066570-RA">
    <property type="protein sequence ID" value="PHUM066570-PA"/>
    <property type="gene ID" value="PHUM066570"/>
</dbReference>
<feature type="transmembrane region" description="Helical" evidence="13">
    <location>
        <begin position="441"/>
        <end position="462"/>
    </location>
</feature>
<feature type="region of interest" description="Disordered" evidence="12">
    <location>
        <begin position="587"/>
        <end position="611"/>
    </location>
</feature>
<evidence type="ECO:0000256" key="5">
    <source>
        <dbReference type="ARBA" id="ARBA00022692"/>
    </source>
</evidence>
<dbReference type="NCBIfam" id="TIGR00813">
    <property type="entry name" value="sss"/>
    <property type="match status" value="1"/>
</dbReference>
<keyword evidence="4" id="KW-1003">Cell membrane</keyword>
<evidence type="ECO:0000256" key="11">
    <source>
        <dbReference type="RuleBase" id="RU362091"/>
    </source>
</evidence>
<dbReference type="AlphaFoldDB" id="E0VBP8"/>
<keyword evidence="7" id="KW-0915">Sodium</keyword>
<dbReference type="KEGG" id="phu:Phum_PHUM066570"/>
<protein>
    <submittedName>
        <fullName evidence="14 15">Sodium/iodide cotransporter, putative</fullName>
    </submittedName>
</protein>
<keyword evidence="5 13" id="KW-0812">Transmembrane</keyword>
<dbReference type="FunCoup" id="E0VBP8">
    <property type="interactions" value="18"/>
</dbReference>
<feature type="transmembrane region" description="Helical" evidence="13">
    <location>
        <begin position="6"/>
        <end position="29"/>
    </location>
</feature>
<evidence type="ECO:0000256" key="4">
    <source>
        <dbReference type="ARBA" id="ARBA00022475"/>
    </source>
</evidence>
<dbReference type="GO" id="GO:0005886">
    <property type="term" value="C:plasma membrane"/>
    <property type="evidence" value="ECO:0007669"/>
    <property type="project" value="UniProtKB-SubCell"/>
</dbReference>
<evidence type="ECO:0000313" key="14">
    <source>
        <dbReference type="EMBL" id="EEB10804.1"/>
    </source>
</evidence>
<feature type="transmembrane region" description="Helical" evidence="13">
    <location>
        <begin position="192"/>
        <end position="216"/>
    </location>
</feature>
<proteinExistence type="inferred from homology"/>
<keyword evidence="16" id="KW-1185">Reference proteome</keyword>
<feature type="transmembrane region" description="Helical" evidence="13">
    <location>
        <begin position="41"/>
        <end position="65"/>
    </location>
</feature>
<evidence type="ECO:0000256" key="1">
    <source>
        <dbReference type="ARBA" id="ARBA00004651"/>
    </source>
</evidence>
<dbReference type="InterPro" id="IPR038377">
    <property type="entry name" value="Na/Glc_symporter_sf"/>
</dbReference>
<organism>
    <name type="scientific">Pediculus humanus subsp. corporis</name>
    <name type="common">Body louse</name>
    <dbReference type="NCBI Taxonomy" id="121224"/>
    <lineage>
        <taxon>Eukaryota</taxon>
        <taxon>Metazoa</taxon>
        <taxon>Ecdysozoa</taxon>
        <taxon>Arthropoda</taxon>
        <taxon>Hexapoda</taxon>
        <taxon>Insecta</taxon>
        <taxon>Pterygota</taxon>
        <taxon>Neoptera</taxon>
        <taxon>Paraneoptera</taxon>
        <taxon>Psocodea</taxon>
        <taxon>Troctomorpha</taxon>
        <taxon>Phthiraptera</taxon>
        <taxon>Anoplura</taxon>
        <taxon>Pediculidae</taxon>
        <taxon>Pediculus</taxon>
    </lineage>
</organism>
<feature type="transmembrane region" description="Helical" evidence="13">
    <location>
        <begin position="383"/>
        <end position="403"/>
    </location>
</feature>
<sequence>MRTTNLTIIDYVTFVAALFVTLAVPIYSGYKPRRDDTKKNFVFATGGKISMGMMILSMLRGILGVRMFLGNPSEMFYNGTRMYEVVYSIMLTYLLASYCFIPVYYNLGITSVYQYLDMRFKSQCVRCLASGFYIFRNILNTSVIIFTPCVALKFFMGFSYSVSIITLTAISTFCAFLGGLKSIMLTDVMQVSISIVCVIIIIIKGTIDVGGFMNVYQTNKDNGRFIFFDFNFDPEIRVTTVSALLGQFFISTFTFGCQQHFVQRYASMKSLEAVRRSFWIVLPLTFFFFTLYWVAGAVIYANYAYCDPLTLGEIKKMDEIVLFYVNNAFHKFPGMIGIVLSALFNGSISLALASLNSMGTVAWEDFLKRIPLFKNFNDRQELITIKILTTFFGILIIGVAFGVATLPGLIESSMLMTSASSGPLLGVFVLASFFPYCNWKGAVSGMISSLVITLFLMLGRLYTRGKKVNFLPLSIEGCTNTTFDAITFTPEEYELILGKKNSSAYTYFERDTIVEDKGFLDHLFGITYMYYSVIGTLTCVLFGVVISALTGGSNYAEDYDEKLIHPIARKINNFFTGKFKKYDVTNPGDKSNSKKKINLKNHYDDDDDDDDGNIKLEKLVNNDKGGRRVKLNKEGEINLNYIPEKVNER</sequence>
<dbReference type="PANTHER" id="PTHR42985:SF2">
    <property type="entry name" value="SODIUM-DEPENDENT MULTIVITAMIN TRANSPORTER"/>
    <property type="match status" value="1"/>
</dbReference>
<comment type="subcellular location">
    <subcellularLocation>
        <location evidence="1">Cell membrane</location>
        <topology evidence="1">Multi-pass membrane protein</topology>
    </subcellularLocation>
</comment>
<feature type="transmembrane region" description="Helical" evidence="13">
    <location>
        <begin position="236"/>
        <end position="257"/>
    </location>
</feature>
<feature type="transmembrane region" description="Helical" evidence="13">
    <location>
        <begin position="335"/>
        <end position="363"/>
    </location>
</feature>
<keyword evidence="10" id="KW-0739">Sodium transport</keyword>
<dbReference type="eggNOG" id="KOG2349">
    <property type="taxonomic scope" value="Eukaryota"/>
</dbReference>
<evidence type="ECO:0000313" key="16">
    <source>
        <dbReference type="Proteomes" id="UP000009046"/>
    </source>
</evidence>
<feature type="transmembrane region" description="Helical" evidence="13">
    <location>
        <begin position="85"/>
        <end position="107"/>
    </location>
</feature>
<dbReference type="Gene3D" id="1.20.1730.10">
    <property type="entry name" value="Sodium/glucose cotransporter"/>
    <property type="match status" value="1"/>
</dbReference>
<feature type="transmembrane region" description="Helical" evidence="13">
    <location>
        <begin position="278"/>
        <end position="301"/>
    </location>
</feature>
<dbReference type="OrthoDB" id="6132759at2759"/>
<dbReference type="EMBL" id="DS235035">
    <property type="protein sequence ID" value="EEB10804.1"/>
    <property type="molecule type" value="Genomic_DNA"/>
</dbReference>
<gene>
    <name evidence="15" type="primary">8231126</name>
    <name evidence="14" type="ORF">Phum_PHUM066570</name>
</gene>
<dbReference type="PANTHER" id="PTHR42985">
    <property type="entry name" value="SODIUM-COUPLED MONOCARBOXYLATE TRANSPORTER"/>
    <property type="match status" value="1"/>
</dbReference>